<name>A0A516KEZ2_9BACI</name>
<evidence type="ECO:0000313" key="3">
    <source>
        <dbReference type="Proteomes" id="UP000315215"/>
    </source>
</evidence>
<evidence type="ECO:0000259" key="1">
    <source>
        <dbReference type="Pfam" id="PF00561"/>
    </source>
</evidence>
<dbReference type="KEGG" id="aqt:FN924_07270"/>
<dbReference type="Proteomes" id="UP000315215">
    <property type="component" value="Chromosome"/>
</dbReference>
<dbReference type="PANTHER" id="PTHR43798">
    <property type="entry name" value="MONOACYLGLYCEROL LIPASE"/>
    <property type="match status" value="1"/>
</dbReference>
<dbReference type="InterPro" id="IPR029058">
    <property type="entry name" value="AB_hydrolase_fold"/>
</dbReference>
<evidence type="ECO:0000313" key="2">
    <source>
        <dbReference type="EMBL" id="QDP39982.1"/>
    </source>
</evidence>
<dbReference type="Gene3D" id="3.40.50.1820">
    <property type="entry name" value="alpha/beta hydrolase"/>
    <property type="match status" value="1"/>
</dbReference>
<protein>
    <submittedName>
        <fullName evidence="2">Alpha/beta hydrolase</fullName>
    </submittedName>
</protein>
<dbReference type="Pfam" id="PF00561">
    <property type="entry name" value="Abhydrolase_1"/>
    <property type="match status" value="1"/>
</dbReference>
<dbReference type="EMBL" id="CP041666">
    <property type="protein sequence ID" value="QDP39982.1"/>
    <property type="molecule type" value="Genomic_DNA"/>
</dbReference>
<gene>
    <name evidence="2" type="ORF">FN924_07270</name>
</gene>
<dbReference type="PRINTS" id="PR00111">
    <property type="entry name" value="ABHYDROLASE"/>
</dbReference>
<dbReference type="GO" id="GO:0016787">
    <property type="term" value="F:hydrolase activity"/>
    <property type="evidence" value="ECO:0007669"/>
    <property type="project" value="UniProtKB-KW"/>
</dbReference>
<sequence>MVHSIYKSDYGRKRIQTHYENYLDLLPFKVEREYIPTRFGNTHVLLAGPKSSEPIFVLQGGNCVNPITLSWFHTLAQTYRIYAPDTVGHPGFSEEKRISAVDNSFALWIEDLLQHYQIEKARFVGPSYGAGIILRLATYTPEKIISAALVAPAGIRLGSKRDMIKKILIPMFRYRWFSSSKALENLTDHMSKGTMKQINRQIIGDIFKYVKLEQEMPKLTERSELVNYTSPTVVITGTEDVFFPDLIVKPAATEIISNLQNSTYEMGHFPSEENLQKINEELRTFFANN</sequence>
<dbReference type="OrthoDB" id="5513277at2"/>
<accession>A0A516KEZ2</accession>
<dbReference type="GO" id="GO:0016020">
    <property type="term" value="C:membrane"/>
    <property type="evidence" value="ECO:0007669"/>
    <property type="project" value="TreeGrafter"/>
</dbReference>
<dbReference type="SUPFAM" id="SSF53474">
    <property type="entry name" value="alpha/beta-Hydrolases"/>
    <property type="match status" value="1"/>
</dbReference>
<keyword evidence="2" id="KW-0378">Hydrolase</keyword>
<keyword evidence="3" id="KW-1185">Reference proteome</keyword>
<dbReference type="InterPro" id="IPR000073">
    <property type="entry name" value="AB_hydrolase_1"/>
</dbReference>
<dbReference type="PANTHER" id="PTHR43798:SF33">
    <property type="entry name" value="HYDROLASE, PUTATIVE (AFU_ORTHOLOGUE AFUA_2G14860)-RELATED"/>
    <property type="match status" value="1"/>
</dbReference>
<dbReference type="InterPro" id="IPR050266">
    <property type="entry name" value="AB_hydrolase_sf"/>
</dbReference>
<feature type="domain" description="AB hydrolase-1" evidence="1">
    <location>
        <begin position="71"/>
        <end position="274"/>
    </location>
</feature>
<organism evidence="2 3">
    <name type="scientific">Radiobacillus deserti</name>
    <dbReference type="NCBI Taxonomy" id="2594883"/>
    <lineage>
        <taxon>Bacteria</taxon>
        <taxon>Bacillati</taxon>
        <taxon>Bacillota</taxon>
        <taxon>Bacilli</taxon>
        <taxon>Bacillales</taxon>
        <taxon>Bacillaceae</taxon>
        <taxon>Radiobacillus</taxon>
    </lineage>
</organism>
<reference evidence="2 3" key="1">
    <citation type="submission" date="2019-07" db="EMBL/GenBank/DDBJ databases">
        <authorList>
            <person name="Li J."/>
        </authorList>
    </citation>
    <scope>NUCLEOTIDE SEQUENCE [LARGE SCALE GENOMIC DNA]</scope>
    <source>
        <strain evidence="2 3">TKL69</strain>
    </source>
</reference>
<proteinExistence type="predicted"/>
<dbReference type="AlphaFoldDB" id="A0A516KEZ2"/>